<dbReference type="AlphaFoldDB" id="A0A6J8AKZ2"/>
<reference evidence="2 3" key="1">
    <citation type="submission" date="2020-06" db="EMBL/GenBank/DDBJ databases">
        <authorList>
            <person name="Li R."/>
            <person name="Bekaert M."/>
        </authorList>
    </citation>
    <scope>NUCLEOTIDE SEQUENCE [LARGE SCALE GENOMIC DNA]</scope>
    <source>
        <strain evidence="3">wild</strain>
    </source>
</reference>
<evidence type="ECO:0000259" key="1">
    <source>
        <dbReference type="PROSITE" id="PS50878"/>
    </source>
</evidence>
<dbReference type="InterPro" id="IPR000477">
    <property type="entry name" value="RT_dom"/>
</dbReference>
<dbReference type="Proteomes" id="UP000507470">
    <property type="component" value="Unassembled WGS sequence"/>
</dbReference>
<protein>
    <recommendedName>
        <fullName evidence="1">Reverse transcriptase domain-containing protein</fullName>
    </recommendedName>
</protein>
<accession>A0A6J8AKZ2</accession>
<dbReference type="PROSITE" id="PS50878">
    <property type="entry name" value="RT_POL"/>
    <property type="match status" value="1"/>
</dbReference>
<evidence type="ECO:0000313" key="2">
    <source>
        <dbReference type="EMBL" id="CAC5369134.1"/>
    </source>
</evidence>
<feature type="domain" description="Reverse transcriptase" evidence="1">
    <location>
        <begin position="1"/>
        <end position="244"/>
    </location>
</feature>
<gene>
    <name evidence="2" type="ORF">MCOR_8430</name>
</gene>
<organism evidence="2 3">
    <name type="scientific">Mytilus coruscus</name>
    <name type="common">Sea mussel</name>
    <dbReference type="NCBI Taxonomy" id="42192"/>
    <lineage>
        <taxon>Eukaryota</taxon>
        <taxon>Metazoa</taxon>
        <taxon>Spiralia</taxon>
        <taxon>Lophotrochozoa</taxon>
        <taxon>Mollusca</taxon>
        <taxon>Bivalvia</taxon>
        <taxon>Autobranchia</taxon>
        <taxon>Pteriomorphia</taxon>
        <taxon>Mytilida</taxon>
        <taxon>Mytiloidea</taxon>
        <taxon>Mytilidae</taxon>
        <taxon>Mytilinae</taxon>
        <taxon>Mytilus</taxon>
    </lineage>
</organism>
<sequence>MTNEECFKNTKDFQNNKTPGIDGLGKAFYVEFWDIIGEDLTEVINNIYLTGEMTESMKTGIITLSYKNKGNFRDLKQWRPKSLLCFDYKTITKTLTKKNGKSDQSTNRYIKSTIQINGHLTKEIKIERSIRQGCSLSITIYALIIEPLASNIRNLKDIKGINLPNRKEKCALFQHADDCSTIITEISDYDHLVKEFKRFGEVSGSKINESKTEILEIRRKKKPIINQQIKDLIKENVKVLGIKFGENKIDKNWNPIVEAIAKTCKEWENRNIDIYSKVQIINTYMLSKAWFVARVISPTQEIKRRINRALYKFIWNGPELIKRTTLNKKKKEGGGIQMPDIEEKINAMWLQKISDMIKGKPTIWKTLYTYFLGITTREFMPELADNKYSHSEQFGKNAKK</sequence>
<proteinExistence type="predicted"/>
<dbReference type="OrthoDB" id="6158911at2759"/>
<dbReference type="EMBL" id="CACVKT020001564">
    <property type="protein sequence ID" value="CAC5369134.1"/>
    <property type="molecule type" value="Genomic_DNA"/>
</dbReference>
<name>A0A6J8AKZ2_MYTCO</name>
<dbReference type="Pfam" id="PF00078">
    <property type="entry name" value="RVT_1"/>
    <property type="match status" value="1"/>
</dbReference>
<dbReference type="PANTHER" id="PTHR31635:SF196">
    <property type="entry name" value="REVERSE TRANSCRIPTASE DOMAIN-CONTAINING PROTEIN-RELATED"/>
    <property type="match status" value="1"/>
</dbReference>
<dbReference type="PANTHER" id="PTHR31635">
    <property type="entry name" value="REVERSE TRANSCRIPTASE DOMAIN-CONTAINING PROTEIN-RELATED"/>
    <property type="match status" value="1"/>
</dbReference>
<keyword evidence="3" id="KW-1185">Reference proteome</keyword>
<evidence type="ECO:0000313" key="3">
    <source>
        <dbReference type="Proteomes" id="UP000507470"/>
    </source>
</evidence>